<gene>
    <name evidence="2" type="ORF">MKQ68_04900</name>
</gene>
<protein>
    <submittedName>
        <fullName evidence="2">PorP/SprF family type IX secretion system membrane protein</fullName>
    </submittedName>
</protein>
<dbReference type="Proteomes" id="UP001162741">
    <property type="component" value="Chromosome"/>
</dbReference>
<feature type="signal peptide" evidence="1">
    <location>
        <begin position="1"/>
        <end position="22"/>
    </location>
</feature>
<dbReference type="RefSeq" id="WP_244841288.1">
    <property type="nucleotide sequence ID" value="NZ_CP107006.1"/>
</dbReference>
<organism evidence="2 3">
    <name type="scientific">Chitinophaga horti</name>
    <dbReference type="NCBI Taxonomy" id="2920382"/>
    <lineage>
        <taxon>Bacteria</taxon>
        <taxon>Pseudomonadati</taxon>
        <taxon>Bacteroidota</taxon>
        <taxon>Chitinophagia</taxon>
        <taxon>Chitinophagales</taxon>
        <taxon>Chitinophagaceae</taxon>
        <taxon>Chitinophaga</taxon>
    </lineage>
</organism>
<name>A0ABY6J4Z1_9BACT</name>
<dbReference type="NCBIfam" id="TIGR03519">
    <property type="entry name" value="T9SS_PorP_fam"/>
    <property type="match status" value="1"/>
</dbReference>
<accession>A0ABY6J4Z1</accession>
<evidence type="ECO:0000313" key="2">
    <source>
        <dbReference type="EMBL" id="UYQ94426.1"/>
    </source>
</evidence>
<sequence>MQRFYKAVIYLVACLCANTGFAQDVAFSQFYDQPLLRNPALAGIFEGDLRFTASYRNQWQSVTVPYRTFALSSEVKLPANITADDNFTIGLQLMRDVAGTSEYSTTQILPAINYSLPLSSEKNSYLSLAFMGGLMQQRFDPTKLQFNDQFVAGSNGTFSIAPASQQVFNNTSVNYFDLSTGLTYNGAIREGTDYFVGVALFHIRRPQVGFFDGNVITLNRKFAFNTGLSTPLSEYDRFVFYGDYFQQLGDRFNPVGIHAIQAGAMLSRDFFADGSQVLTGGIVYRMNDAIMPVVQWEMGQFVMGVSYDVNINKLSVASQYRGGLELTLSWRGALNLRQSERRQTICPRFRR</sequence>
<reference evidence="2" key="1">
    <citation type="submission" date="2022-10" db="EMBL/GenBank/DDBJ databases">
        <title>Chitinophaga sp. nov., isolated from soil.</title>
        <authorList>
            <person name="Jeon C.O."/>
        </authorList>
    </citation>
    <scope>NUCLEOTIDE SEQUENCE</scope>
    <source>
        <strain evidence="2">R8</strain>
    </source>
</reference>
<keyword evidence="3" id="KW-1185">Reference proteome</keyword>
<dbReference type="EMBL" id="CP107006">
    <property type="protein sequence ID" value="UYQ94426.1"/>
    <property type="molecule type" value="Genomic_DNA"/>
</dbReference>
<proteinExistence type="predicted"/>
<feature type="chain" id="PRO_5045268323" evidence="1">
    <location>
        <begin position="23"/>
        <end position="351"/>
    </location>
</feature>
<keyword evidence="1" id="KW-0732">Signal</keyword>
<evidence type="ECO:0000256" key="1">
    <source>
        <dbReference type="SAM" id="SignalP"/>
    </source>
</evidence>
<evidence type="ECO:0000313" key="3">
    <source>
        <dbReference type="Proteomes" id="UP001162741"/>
    </source>
</evidence>
<dbReference type="Pfam" id="PF11751">
    <property type="entry name" value="PorP_SprF"/>
    <property type="match status" value="1"/>
</dbReference>
<dbReference type="InterPro" id="IPR019861">
    <property type="entry name" value="PorP/SprF_Bacteroidetes"/>
</dbReference>